<dbReference type="PANTHER" id="PTHR43280">
    <property type="entry name" value="ARAC-FAMILY TRANSCRIPTIONAL REGULATOR"/>
    <property type="match status" value="1"/>
</dbReference>
<accession>A0A2C6DD04</accession>
<dbReference type="InterPro" id="IPR020449">
    <property type="entry name" value="Tscrpt_reg_AraC-type_HTH"/>
</dbReference>
<dbReference type="Proteomes" id="UP000224974">
    <property type="component" value="Unassembled WGS sequence"/>
</dbReference>
<dbReference type="OrthoDB" id="9814125at2"/>
<gene>
    <name evidence="7" type="ORF">CRN84_01770</name>
</gene>
<dbReference type="CDD" id="cd06999">
    <property type="entry name" value="cupin_HpaA-like_N"/>
    <property type="match status" value="1"/>
</dbReference>
<dbReference type="PRINTS" id="PR00032">
    <property type="entry name" value="HTHARAC"/>
</dbReference>
<keyword evidence="4" id="KW-0804">Transcription</keyword>
<evidence type="ECO:0000259" key="6">
    <source>
        <dbReference type="PROSITE" id="PS01124"/>
    </source>
</evidence>
<organism evidence="7 8">
    <name type="scientific">Budvicia aquatica</name>
    <dbReference type="NCBI Taxonomy" id="82979"/>
    <lineage>
        <taxon>Bacteria</taxon>
        <taxon>Pseudomonadati</taxon>
        <taxon>Pseudomonadota</taxon>
        <taxon>Gammaproteobacteria</taxon>
        <taxon>Enterobacterales</taxon>
        <taxon>Budviciaceae</taxon>
        <taxon>Budvicia</taxon>
    </lineage>
</organism>
<keyword evidence="3" id="KW-0010">Activator</keyword>
<comment type="caution">
    <text evidence="7">The sequence shown here is derived from an EMBL/GenBank/DDBJ whole genome shotgun (WGS) entry which is preliminary data.</text>
</comment>
<evidence type="ECO:0000256" key="2">
    <source>
        <dbReference type="ARBA" id="ARBA00023125"/>
    </source>
</evidence>
<dbReference type="InterPro" id="IPR047264">
    <property type="entry name" value="Cupin_HpaA-like_N"/>
</dbReference>
<dbReference type="InterPro" id="IPR014710">
    <property type="entry name" value="RmlC-like_jellyroll"/>
</dbReference>
<keyword evidence="2" id="KW-0238">DNA-binding</keyword>
<dbReference type="InterPro" id="IPR009057">
    <property type="entry name" value="Homeodomain-like_sf"/>
</dbReference>
<keyword evidence="8" id="KW-1185">Reference proteome</keyword>
<dbReference type="Gene3D" id="1.10.10.60">
    <property type="entry name" value="Homeodomain-like"/>
    <property type="match status" value="1"/>
</dbReference>
<sequence>MATVIPNYSLYGEPSELSWDNFFNLEWISQRSKKHNWKIHPHVHENLIQVLFIQRGNVDVLLNYSKQSARSPCLILVPAQTVHSLHYTSDTEGLTVTISQKALESMIHLLIPNLLPLMREPRIIPLNGDERVLQLYMAIEQELSAPALGQQAMCLSLVTALFIQILRISNILPKNSQQALFSRKAEQIDKFLKIVEQKFRMRLTIDDYANKMGMTPGHLSRLCRLALGMSSLDVINMRVIQEAQRELVYTSKTIKQLAASLGFTDEAYFTRFFRKHVGVSPKKFRSLAIEQIFQAEEAGPVGCPIPSPQVPEPIS</sequence>
<evidence type="ECO:0000256" key="1">
    <source>
        <dbReference type="ARBA" id="ARBA00023015"/>
    </source>
</evidence>
<dbReference type="PANTHER" id="PTHR43280:SF32">
    <property type="entry name" value="TRANSCRIPTIONAL REGULATORY PROTEIN"/>
    <property type="match status" value="1"/>
</dbReference>
<dbReference type="SMART" id="SM00342">
    <property type="entry name" value="HTH_ARAC"/>
    <property type="match status" value="1"/>
</dbReference>
<evidence type="ECO:0000313" key="8">
    <source>
        <dbReference type="Proteomes" id="UP000224974"/>
    </source>
</evidence>
<evidence type="ECO:0000313" key="7">
    <source>
        <dbReference type="EMBL" id="PHI28158.1"/>
    </source>
</evidence>
<dbReference type="InterPro" id="IPR018060">
    <property type="entry name" value="HTH_AraC"/>
</dbReference>
<dbReference type="PROSITE" id="PS01124">
    <property type="entry name" value="HTH_ARAC_FAMILY_2"/>
    <property type="match status" value="1"/>
</dbReference>
<feature type="domain" description="HTH araC/xylS-type" evidence="6">
    <location>
        <begin position="189"/>
        <end position="287"/>
    </location>
</feature>
<dbReference type="SUPFAM" id="SSF51215">
    <property type="entry name" value="Regulatory protein AraC"/>
    <property type="match status" value="1"/>
</dbReference>
<dbReference type="InterPro" id="IPR037923">
    <property type="entry name" value="HTH-like"/>
</dbReference>
<dbReference type="GO" id="GO:0043565">
    <property type="term" value="F:sequence-specific DNA binding"/>
    <property type="evidence" value="ECO:0007669"/>
    <property type="project" value="InterPro"/>
</dbReference>
<dbReference type="STRING" id="1111728.GCA_000427805_02660"/>
<evidence type="ECO:0000256" key="4">
    <source>
        <dbReference type="ARBA" id="ARBA00023163"/>
    </source>
</evidence>
<dbReference type="Pfam" id="PF02311">
    <property type="entry name" value="AraC_binding"/>
    <property type="match status" value="1"/>
</dbReference>
<evidence type="ECO:0000256" key="5">
    <source>
        <dbReference type="ARBA" id="ARBA00044978"/>
    </source>
</evidence>
<protein>
    <recommendedName>
        <fullName evidence="5">Arabinose operon regulatory protein</fullName>
    </recommendedName>
</protein>
<dbReference type="Pfam" id="PF12833">
    <property type="entry name" value="HTH_18"/>
    <property type="match status" value="1"/>
</dbReference>
<dbReference type="AlphaFoldDB" id="A0A2C6DD04"/>
<evidence type="ECO:0000256" key="3">
    <source>
        <dbReference type="ARBA" id="ARBA00023159"/>
    </source>
</evidence>
<name>A0A2C6DD04_9GAMM</name>
<dbReference type="EMBL" id="PDDX01000001">
    <property type="protein sequence ID" value="PHI28158.1"/>
    <property type="molecule type" value="Genomic_DNA"/>
</dbReference>
<dbReference type="Gene3D" id="2.60.120.10">
    <property type="entry name" value="Jelly Rolls"/>
    <property type="match status" value="1"/>
</dbReference>
<dbReference type="InterPro" id="IPR003313">
    <property type="entry name" value="AraC-bd"/>
</dbReference>
<reference evidence="8" key="1">
    <citation type="submission" date="2017-09" db="EMBL/GenBank/DDBJ databases">
        <title>FDA dAtabase for Regulatory Grade micrObial Sequences (FDA-ARGOS): Supporting development and validation of Infectious Disease Dx tests.</title>
        <authorList>
            <person name="Minogue T."/>
            <person name="Wolcott M."/>
            <person name="Wasieloski L."/>
            <person name="Aguilar W."/>
            <person name="Moore D."/>
            <person name="Tallon L."/>
            <person name="Sadzewicz L."/>
            <person name="Ott S."/>
            <person name="Zhao X."/>
            <person name="Nagaraj S."/>
            <person name="Vavikolanu K."/>
            <person name="Aluvathingal J."/>
            <person name="Nadendla S."/>
            <person name="Sichtig H."/>
        </authorList>
    </citation>
    <scope>NUCLEOTIDE SEQUENCE [LARGE SCALE GENOMIC DNA]</scope>
    <source>
        <strain evidence="8">FDAARGOS_387</strain>
    </source>
</reference>
<dbReference type="GO" id="GO:0003700">
    <property type="term" value="F:DNA-binding transcription factor activity"/>
    <property type="evidence" value="ECO:0007669"/>
    <property type="project" value="InterPro"/>
</dbReference>
<dbReference type="RefSeq" id="WP_071605820.1">
    <property type="nucleotide sequence ID" value="NZ_PDDX01000001.1"/>
</dbReference>
<proteinExistence type="predicted"/>
<keyword evidence="1" id="KW-0805">Transcription regulation</keyword>
<dbReference type="SUPFAM" id="SSF46689">
    <property type="entry name" value="Homeodomain-like"/>
    <property type="match status" value="1"/>
</dbReference>